<evidence type="ECO:0000313" key="3">
    <source>
        <dbReference type="Proteomes" id="UP000440498"/>
    </source>
</evidence>
<proteinExistence type="predicted"/>
<keyword evidence="3" id="KW-1185">Reference proteome</keyword>
<feature type="signal peptide" evidence="1">
    <location>
        <begin position="1"/>
        <end position="19"/>
    </location>
</feature>
<comment type="caution">
    <text evidence="2">The sequence shown here is derived from an EMBL/GenBank/DDBJ whole genome shotgun (WGS) entry which is preliminary data.</text>
</comment>
<keyword evidence="1" id="KW-0732">Signal</keyword>
<accession>A0A6A7N268</accession>
<evidence type="ECO:0000256" key="1">
    <source>
        <dbReference type="SAM" id="SignalP"/>
    </source>
</evidence>
<organism evidence="2 3">
    <name type="scientific">Rugamonas aquatica</name>
    <dbReference type="NCBI Taxonomy" id="2743357"/>
    <lineage>
        <taxon>Bacteria</taxon>
        <taxon>Pseudomonadati</taxon>
        <taxon>Pseudomonadota</taxon>
        <taxon>Betaproteobacteria</taxon>
        <taxon>Burkholderiales</taxon>
        <taxon>Oxalobacteraceae</taxon>
        <taxon>Telluria group</taxon>
        <taxon>Rugamonas</taxon>
    </lineage>
</organism>
<feature type="chain" id="PRO_5025487528" evidence="1">
    <location>
        <begin position="20"/>
        <end position="242"/>
    </location>
</feature>
<evidence type="ECO:0000313" key="2">
    <source>
        <dbReference type="EMBL" id="MQA39077.1"/>
    </source>
</evidence>
<dbReference type="AlphaFoldDB" id="A0A6A7N268"/>
<dbReference type="Gene3D" id="3.40.190.10">
    <property type="entry name" value="Periplasmic binding protein-like II"/>
    <property type="match status" value="2"/>
</dbReference>
<dbReference type="SUPFAM" id="SSF53850">
    <property type="entry name" value="Periplasmic binding protein-like II"/>
    <property type="match status" value="1"/>
</dbReference>
<reference evidence="2 3" key="1">
    <citation type="submission" date="2019-10" db="EMBL/GenBank/DDBJ databases">
        <title>Two novel species isolated from a subtropical stream in China.</title>
        <authorList>
            <person name="Lu H."/>
        </authorList>
    </citation>
    <scope>NUCLEOTIDE SEQUENCE [LARGE SCALE GENOMIC DNA]</scope>
    <source>
        <strain evidence="2 3">FT29W</strain>
    </source>
</reference>
<name>A0A6A7N268_9BURK</name>
<dbReference type="EMBL" id="WHUG01000004">
    <property type="protein sequence ID" value="MQA39077.1"/>
    <property type="molecule type" value="Genomic_DNA"/>
</dbReference>
<protein>
    <submittedName>
        <fullName evidence="2">Transporter substrate-binding domain-containing protein</fullName>
    </submittedName>
</protein>
<sequence>MRFILIFFASLMLAMPGRADELVYVVSTGSAMPMTDFRDGVLVGGLLKEFGDALARELRMTPRYLNVPRKRVEAPLANGQADILCDLRPEWLDGKDWLWSDAIFTNNEIVATRLDTAAVRGVAELRRQRIGTILGYRYAHLEVPLGDEFARDDAISDDFNLSKLLRKRFRYMLTNSLYFDYQRKIHPERALLNPVAYKVSAFDTYCALPPRGKLALPALDRAIQALKRRGEIQAIVDRFRPN</sequence>
<dbReference type="Proteomes" id="UP000440498">
    <property type="component" value="Unassembled WGS sequence"/>
</dbReference>
<gene>
    <name evidence="2" type="ORF">GEV02_13010</name>
</gene>